<proteinExistence type="predicted"/>
<protein>
    <submittedName>
        <fullName evidence="1">Uncharacterized protein</fullName>
    </submittedName>
</protein>
<gene>
    <name evidence="1" type="ORF">EZS28_051589</name>
</gene>
<dbReference type="AlphaFoldDB" id="A0A5J4T3G9"/>
<evidence type="ECO:0000313" key="1">
    <source>
        <dbReference type="EMBL" id="KAA6352884.1"/>
    </source>
</evidence>
<name>A0A5J4T3G9_9EUKA</name>
<dbReference type="Proteomes" id="UP000324800">
    <property type="component" value="Unassembled WGS sequence"/>
</dbReference>
<dbReference type="EMBL" id="SNRW01039141">
    <property type="protein sequence ID" value="KAA6352884.1"/>
    <property type="molecule type" value="Genomic_DNA"/>
</dbReference>
<evidence type="ECO:0000313" key="2">
    <source>
        <dbReference type="Proteomes" id="UP000324800"/>
    </source>
</evidence>
<comment type="caution">
    <text evidence="1">The sequence shown here is derived from an EMBL/GenBank/DDBJ whole genome shotgun (WGS) entry which is preliminary data.</text>
</comment>
<sequence>MVLIAVLLQAKYNADSLLKFPILKPFLKLDFDRSVGLTYKVFYINPPYTQLHQIGITVPLDTPVTTSYVNVSVILLLMCQSQKDYEIVSVRHFQSHVMLQSNGNIHNLIHPLPVYVRDNLLSIVVVSPLAHNISEAVPADLINFVAVTLPSQVNYYG</sequence>
<organism evidence="1 2">
    <name type="scientific">Streblomastix strix</name>
    <dbReference type="NCBI Taxonomy" id="222440"/>
    <lineage>
        <taxon>Eukaryota</taxon>
        <taxon>Metamonada</taxon>
        <taxon>Preaxostyla</taxon>
        <taxon>Oxymonadida</taxon>
        <taxon>Streblomastigidae</taxon>
        <taxon>Streblomastix</taxon>
    </lineage>
</organism>
<reference evidence="1 2" key="1">
    <citation type="submission" date="2019-03" db="EMBL/GenBank/DDBJ databases">
        <title>Single cell metagenomics reveals metabolic interactions within the superorganism composed of flagellate Streblomastix strix and complex community of Bacteroidetes bacteria on its surface.</title>
        <authorList>
            <person name="Treitli S.C."/>
            <person name="Kolisko M."/>
            <person name="Husnik F."/>
            <person name="Keeling P."/>
            <person name="Hampl V."/>
        </authorList>
    </citation>
    <scope>NUCLEOTIDE SEQUENCE [LARGE SCALE GENOMIC DNA]</scope>
    <source>
        <strain evidence="1">ST1C</strain>
    </source>
</reference>
<accession>A0A5J4T3G9</accession>